<reference evidence="1 2" key="1">
    <citation type="submission" date="2020-08" db="EMBL/GenBank/DDBJ databases">
        <title>Genomic Encyclopedia of Type Strains, Phase III (KMG-III): the genomes of soil and plant-associated and newly described type strains.</title>
        <authorList>
            <person name="Whitman W."/>
        </authorList>
    </citation>
    <scope>NUCLEOTIDE SEQUENCE [LARGE SCALE GENOMIC DNA]</scope>
    <source>
        <strain evidence="1 2">CECT 8960</strain>
    </source>
</reference>
<gene>
    <name evidence="1" type="ORF">FHR82_000418</name>
</gene>
<protein>
    <submittedName>
        <fullName evidence="1">Uncharacterized protein</fullName>
    </submittedName>
</protein>
<evidence type="ECO:0000313" key="2">
    <source>
        <dbReference type="Proteomes" id="UP000520767"/>
    </source>
</evidence>
<sequence length="71" mass="7700">MTWARHASPTLEQGRFAEARASEKVHYAIQNRKAAMTVACHASDSQDCANLLAMLGLDTVDENGAIKTPVE</sequence>
<evidence type="ECO:0000313" key="1">
    <source>
        <dbReference type="EMBL" id="MBB4904208.1"/>
    </source>
</evidence>
<comment type="caution">
    <text evidence="1">The sequence shown here is derived from an EMBL/GenBank/DDBJ whole genome shotgun (WGS) entry which is preliminary data.</text>
</comment>
<organism evidence="1 2">
    <name type="scientific">Actinophytocola algeriensis</name>
    <dbReference type="NCBI Taxonomy" id="1768010"/>
    <lineage>
        <taxon>Bacteria</taxon>
        <taxon>Bacillati</taxon>
        <taxon>Actinomycetota</taxon>
        <taxon>Actinomycetes</taxon>
        <taxon>Pseudonocardiales</taxon>
        <taxon>Pseudonocardiaceae</taxon>
    </lineage>
</organism>
<accession>A0A7W7PZS9</accession>
<keyword evidence="2" id="KW-1185">Reference proteome</keyword>
<name>A0A7W7PZS9_9PSEU</name>
<dbReference type="RefSeq" id="WP_184808488.1">
    <property type="nucleotide sequence ID" value="NZ_JACHJQ010000001.1"/>
</dbReference>
<dbReference type="AlphaFoldDB" id="A0A7W7PZS9"/>
<proteinExistence type="predicted"/>
<dbReference type="Proteomes" id="UP000520767">
    <property type="component" value="Unassembled WGS sequence"/>
</dbReference>
<dbReference type="EMBL" id="JACHJQ010000001">
    <property type="protein sequence ID" value="MBB4904208.1"/>
    <property type="molecule type" value="Genomic_DNA"/>
</dbReference>